<organism evidence="5 6">
    <name type="scientific">Phtheirospermum japonicum</name>
    <dbReference type="NCBI Taxonomy" id="374723"/>
    <lineage>
        <taxon>Eukaryota</taxon>
        <taxon>Viridiplantae</taxon>
        <taxon>Streptophyta</taxon>
        <taxon>Embryophyta</taxon>
        <taxon>Tracheophyta</taxon>
        <taxon>Spermatophyta</taxon>
        <taxon>Magnoliopsida</taxon>
        <taxon>eudicotyledons</taxon>
        <taxon>Gunneridae</taxon>
        <taxon>Pentapetalae</taxon>
        <taxon>asterids</taxon>
        <taxon>lamiids</taxon>
        <taxon>Lamiales</taxon>
        <taxon>Orobanchaceae</taxon>
        <taxon>Orobanchaceae incertae sedis</taxon>
        <taxon>Phtheirospermum</taxon>
    </lineage>
</organism>
<comment type="caution">
    <text evidence="5">The sequence shown here is derived from an EMBL/GenBank/DDBJ whole genome shotgun (WGS) entry which is preliminary data.</text>
</comment>
<feature type="region of interest" description="Disordered" evidence="4">
    <location>
        <begin position="1"/>
        <end position="20"/>
    </location>
</feature>
<keyword evidence="3" id="KW-0862">Zinc</keyword>
<protein>
    <submittedName>
        <fullName evidence="5">E3 ubiquitin-protein ligase prt1</fullName>
    </submittedName>
</protein>
<feature type="compositionally biased region" description="Basic and acidic residues" evidence="4">
    <location>
        <begin position="278"/>
        <end position="287"/>
    </location>
</feature>
<keyword evidence="2" id="KW-0863">Zinc-finger</keyword>
<dbReference type="Proteomes" id="UP000653305">
    <property type="component" value="Unassembled WGS sequence"/>
</dbReference>
<dbReference type="PANTHER" id="PTHR15898:SF13">
    <property type="entry name" value="BIFUNCTIONAL APOPTOSIS REGULATOR"/>
    <property type="match status" value="1"/>
</dbReference>
<feature type="compositionally biased region" description="Polar residues" evidence="4">
    <location>
        <begin position="248"/>
        <end position="258"/>
    </location>
</feature>
<dbReference type="InterPro" id="IPR043145">
    <property type="entry name" value="Znf_ZZ_sf"/>
</dbReference>
<evidence type="ECO:0000256" key="1">
    <source>
        <dbReference type="ARBA" id="ARBA00022723"/>
    </source>
</evidence>
<evidence type="ECO:0000256" key="2">
    <source>
        <dbReference type="ARBA" id="ARBA00022771"/>
    </source>
</evidence>
<dbReference type="PANTHER" id="PTHR15898">
    <property type="entry name" value="BIFUNCTIONAL APOPTOSIS REGULATOR"/>
    <property type="match status" value="1"/>
</dbReference>
<dbReference type="GO" id="GO:0061630">
    <property type="term" value="F:ubiquitin protein ligase activity"/>
    <property type="evidence" value="ECO:0007669"/>
    <property type="project" value="TreeGrafter"/>
</dbReference>
<proteinExistence type="predicted"/>
<gene>
    <name evidence="5" type="ORF">PHJA_001583500</name>
</gene>
<feature type="region of interest" description="Disordered" evidence="4">
    <location>
        <begin position="239"/>
        <end position="287"/>
    </location>
</feature>
<keyword evidence="1" id="KW-0479">Metal-binding</keyword>
<evidence type="ECO:0000313" key="5">
    <source>
        <dbReference type="EMBL" id="GFP94391.1"/>
    </source>
</evidence>
<dbReference type="AlphaFoldDB" id="A0A830CJ03"/>
<dbReference type="GO" id="GO:0043161">
    <property type="term" value="P:proteasome-mediated ubiquitin-dependent protein catabolic process"/>
    <property type="evidence" value="ECO:0007669"/>
    <property type="project" value="TreeGrafter"/>
</dbReference>
<feature type="compositionally biased region" description="Basic and acidic residues" evidence="4">
    <location>
        <begin position="1"/>
        <end position="11"/>
    </location>
</feature>
<name>A0A830CJ03_9LAMI</name>
<dbReference type="SUPFAM" id="SSF57850">
    <property type="entry name" value="RING/U-box"/>
    <property type="match status" value="1"/>
</dbReference>
<dbReference type="EMBL" id="BMAC01000348">
    <property type="protein sequence ID" value="GFP94391.1"/>
    <property type="molecule type" value="Genomic_DNA"/>
</dbReference>
<sequence length="287" mass="31967">MDVSDKFKGMMENESDEVDDDELDNFSDAFVCCICRDLLYKPVVLEEEKDTGYFSPQINVPDHKLQPQETIINSFDASETCFSVRALETMPAVLSDPVRTETGLKNSLDQRKDAAATSFTTAADRDSNQIHSNGTCKQAHQKLVREVFTFHFHQERILYIGGMSAQGSILVSVVILVGCKDCLEQIGYDLCKDCYTTSSKLPGRFNQQHTSDHQFEIVRSSAMHNIMLRLLRPQSQEVSAVSDALNDGSENVIPSSENTNDDGENVVDAPLPSSETEPNQRDNEQSA</sequence>
<accession>A0A830CJ03</accession>
<reference evidence="5" key="1">
    <citation type="submission" date="2020-07" db="EMBL/GenBank/DDBJ databases">
        <title>Ethylene signaling mediates host invasion by parasitic plants.</title>
        <authorList>
            <person name="Yoshida S."/>
        </authorList>
    </citation>
    <scope>NUCLEOTIDE SEQUENCE</scope>
    <source>
        <strain evidence="5">Okayama</strain>
    </source>
</reference>
<keyword evidence="6" id="KW-1185">Reference proteome</keyword>
<dbReference type="Gene3D" id="3.30.60.90">
    <property type="match status" value="1"/>
</dbReference>
<dbReference type="GO" id="GO:0008270">
    <property type="term" value="F:zinc ion binding"/>
    <property type="evidence" value="ECO:0007669"/>
    <property type="project" value="UniProtKB-KW"/>
</dbReference>
<dbReference type="OrthoDB" id="6270329at2759"/>
<evidence type="ECO:0000256" key="4">
    <source>
        <dbReference type="SAM" id="MobiDB-lite"/>
    </source>
</evidence>
<evidence type="ECO:0000313" key="6">
    <source>
        <dbReference type="Proteomes" id="UP000653305"/>
    </source>
</evidence>
<evidence type="ECO:0000256" key="3">
    <source>
        <dbReference type="ARBA" id="ARBA00022833"/>
    </source>
</evidence>